<proteinExistence type="predicted"/>
<feature type="compositionally biased region" description="Basic and acidic residues" evidence="1">
    <location>
        <begin position="26"/>
        <end position="43"/>
    </location>
</feature>
<reference evidence="2 3" key="1">
    <citation type="submission" date="2014-05" db="EMBL/GenBank/DDBJ databases">
        <title>Draft genome sequence of Amycolatopsis rifamycinica DSM 46095.</title>
        <authorList>
            <person name="Lal R."/>
            <person name="Saxena A."/>
            <person name="Kumari R."/>
            <person name="Mukherjee U."/>
            <person name="Singh P."/>
            <person name="Sangwan N."/>
            <person name="Mahato N.K."/>
        </authorList>
    </citation>
    <scope>NUCLEOTIDE SEQUENCE [LARGE SCALE GENOMIC DNA]</scope>
    <source>
        <strain evidence="2 3">DSM 46095</strain>
    </source>
</reference>
<protein>
    <submittedName>
        <fullName evidence="2">Uncharacterized protein</fullName>
    </submittedName>
</protein>
<dbReference type="Proteomes" id="UP000027345">
    <property type="component" value="Unassembled WGS sequence"/>
</dbReference>
<feature type="region of interest" description="Disordered" evidence="1">
    <location>
        <begin position="26"/>
        <end position="56"/>
    </location>
</feature>
<sequence>MGARVAEDLAEQFGRAVDDRRLTGEALRGSHEADNLDDPRDVVNAHQGVHGRERVERRRPRVALRLFGADLRADLAGRGEHAVDEGQLAGGVDVLAALHGGHVRGQRGRDAGQLDAELLEPFAPAHPGQPFGRFR</sequence>
<dbReference type="AlphaFoldDB" id="A0A066TNC6"/>
<name>A0A066TNC6_9PSEU</name>
<dbReference type="EMBL" id="JMQI01000082">
    <property type="protein sequence ID" value="KDN16345.1"/>
    <property type="molecule type" value="Genomic_DNA"/>
</dbReference>
<evidence type="ECO:0000313" key="3">
    <source>
        <dbReference type="Proteomes" id="UP000027345"/>
    </source>
</evidence>
<dbReference type="STRING" id="287986.DV20_41635"/>
<evidence type="ECO:0000313" key="2">
    <source>
        <dbReference type="EMBL" id="KDN16345.1"/>
    </source>
</evidence>
<dbReference type="eggNOG" id="ENOG502ZIQP">
    <property type="taxonomic scope" value="Bacteria"/>
</dbReference>
<organism evidence="2 3">
    <name type="scientific">Amycolatopsis rifamycinica</name>
    <dbReference type="NCBI Taxonomy" id="287986"/>
    <lineage>
        <taxon>Bacteria</taxon>
        <taxon>Bacillati</taxon>
        <taxon>Actinomycetota</taxon>
        <taxon>Actinomycetes</taxon>
        <taxon>Pseudonocardiales</taxon>
        <taxon>Pseudonocardiaceae</taxon>
        <taxon>Amycolatopsis</taxon>
    </lineage>
</organism>
<comment type="caution">
    <text evidence="2">The sequence shown here is derived from an EMBL/GenBank/DDBJ whole genome shotgun (WGS) entry which is preliminary data.</text>
</comment>
<evidence type="ECO:0000256" key="1">
    <source>
        <dbReference type="SAM" id="MobiDB-lite"/>
    </source>
</evidence>
<keyword evidence="3" id="KW-1185">Reference proteome</keyword>
<gene>
    <name evidence="2" type="ORF">DV20_41635</name>
</gene>
<accession>A0A066TNC6</accession>